<dbReference type="GO" id="GO:0008237">
    <property type="term" value="F:metallopeptidase activity"/>
    <property type="evidence" value="ECO:0007669"/>
    <property type="project" value="InterPro"/>
</dbReference>
<evidence type="ECO:0000256" key="1">
    <source>
        <dbReference type="ARBA" id="ARBA00010893"/>
    </source>
</evidence>
<dbReference type="Pfam" id="PF13012">
    <property type="entry name" value="MitMem_reg"/>
    <property type="match status" value="1"/>
</dbReference>
<feature type="region of interest" description="Disordered" evidence="2">
    <location>
        <begin position="214"/>
        <end position="268"/>
    </location>
</feature>
<feature type="region of interest" description="Disordered" evidence="2">
    <location>
        <begin position="310"/>
        <end position="385"/>
    </location>
</feature>
<proteinExistence type="inferred from homology"/>
<accession>K0RBL2</accession>
<evidence type="ECO:0000259" key="3">
    <source>
        <dbReference type="Pfam" id="PF01398"/>
    </source>
</evidence>
<evidence type="ECO:0008006" key="7">
    <source>
        <dbReference type="Google" id="ProtNLM"/>
    </source>
</evidence>
<dbReference type="eggNOG" id="KOG3050">
    <property type="taxonomic scope" value="Eukaryota"/>
</dbReference>
<organism evidence="5 6">
    <name type="scientific">Thalassiosira oceanica</name>
    <name type="common">Marine diatom</name>
    <dbReference type="NCBI Taxonomy" id="159749"/>
    <lineage>
        <taxon>Eukaryota</taxon>
        <taxon>Sar</taxon>
        <taxon>Stramenopiles</taxon>
        <taxon>Ochrophyta</taxon>
        <taxon>Bacillariophyta</taxon>
        <taxon>Coscinodiscophyceae</taxon>
        <taxon>Thalassiosirophycidae</taxon>
        <taxon>Thalassiosirales</taxon>
        <taxon>Thalassiosiraceae</taxon>
        <taxon>Thalassiosira</taxon>
    </lineage>
</organism>
<name>K0RBL2_THAOC</name>
<feature type="domain" description="JAB1/MPN/MOV34 metalloenzyme" evidence="3">
    <location>
        <begin position="80"/>
        <end position="189"/>
    </location>
</feature>
<dbReference type="InterPro" id="IPR000555">
    <property type="entry name" value="JAMM/MPN+_dom"/>
</dbReference>
<gene>
    <name evidence="5" type="ORF">THAOC_30383</name>
</gene>
<evidence type="ECO:0000313" key="6">
    <source>
        <dbReference type="Proteomes" id="UP000266841"/>
    </source>
</evidence>
<dbReference type="InterPro" id="IPR024969">
    <property type="entry name" value="EIF3F/CSN6-like_C"/>
</dbReference>
<dbReference type="GO" id="GO:0008180">
    <property type="term" value="C:COP9 signalosome"/>
    <property type="evidence" value="ECO:0007669"/>
    <property type="project" value="TreeGrafter"/>
</dbReference>
<dbReference type="Pfam" id="PF01398">
    <property type="entry name" value="JAB"/>
    <property type="match status" value="1"/>
</dbReference>
<sequence>MFDVFAPKLRGGAPQLCNSNRSFYPLRDKKVLTHQSHQSPRRGGRAAAAVVPKKVRVQDSYIAEMEVEQQQPSSSAAAASPRTIKVHPLAIIGISDHHTRVVTGGSALPPDSTVCGLLYGYYNADPSLGERRGVSVVDSEEMEYPGTAAAGVMAGEGGAHAAILQRVGLHQTIFPKHKVVGWYRVQSDSTITDVAPSEADLRMNGNEILEICRGANNRGPGDGDESSARPAEDDVEETPLFVLMNAATPERKASAEGATSEEQMDENEELPLTIYESLEVGGGAGGPSSSVFVNADFELETHEPERIAVEKVFRTQPSQTAARASAEAARKAEGEGKEGEPAEAAAGEGNSPMRKGKKKKKEGDESKGKSRPSGPAFTRPTATELDTSLDSLRSSVASMNVRISVLVEWLRKVQRGDLPPDPALLRTVDGLVRQLPLVAAALREGKSSPYDHVGGASRRPLREMDNDLDGTMILTYLAAVAKAARDVNCYSEKFRCATESGKLRY</sequence>
<comment type="similarity">
    <text evidence="1">Belongs to the peptidase M67A family. CSN6 subfamily.</text>
</comment>
<keyword evidence="6" id="KW-1185">Reference proteome</keyword>
<reference evidence="5 6" key="1">
    <citation type="journal article" date="2012" name="Genome Biol.">
        <title>Genome and low-iron response of an oceanic diatom adapted to chronic iron limitation.</title>
        <authorList>
            <person name="Lommer M."/>
            <person name="Specht M."/>
            <person name="Roy A.S."/>
            <person name="Kraemer L."/>
            <person name="Andreson R."/>
            <person name="Gutowska M.A."/>
            <person name="Wolf J."/>
            <person name="Bergner S.V."/>
            <person name="Schilhabel M.B."/>
            <person name="Klostermeier U.C."/>
            <person name="Beiko R.G."/>
            <person name="Rosenstiel P."/>
            <person name="Hippler M."/>
            <person name="Laroche J."/>
        </authorList>
    </citation>
    <scope>NUCLEOTIDE SEQUENCE [LARGE SCALE GENOMIC DNA]</scope>
    <source>
        <strain evidence="5 6">CCMP1005</strain>
    </source>
</reference>
<dbReference type="PANTHER" id="PTHR10540:SF8">
    <property type="entry name" value="COP9 SIGNALOSOME COMPLEX SUBUNIT 6"/>
    <property type="match status" value="1"/>
</dbReference>
<evidence type="ECO:0000259" key="4">
    <source>
        <dbReference type="Pfam" id="PF13012"/>
    </source>
</evidence>
<evidence type="ECO:0000313" key="5">
    <source>
        <dbReference type="EMBL" id="EJK50585.1"/>
    </source>
</evidence>
<feature type="domain" description="EIF3F/CSN6-like C-terminal" evidence="4">
    <location>
        <begin position="381"/>
        <end position="488"/>
    </location>
</feature>
<evidence type="ECO:0000256" key="2">
    <source>
        <dbReference type="SAM" id="MobiDB-lite"/>
    </source>
</evidence>
<dbReference type="PANTHER" id="PTHR10540">
    <property type="entry name" value="EUKARYOTIC TRANSLATION INITIATION FACTOR 3 SUBUNIT F-RELATED"/>
    <property type="match status" value="1"/>
</dbReference>
<dbReference type="OrthoDB" id="1378at2759"/>
<comment type="caution">
    <text evidence="5">The sequence shown here is derived from an EMBL/GenBank/DDBJ whole genome shotgun (WGS) entry which is preliminary data.</text>
</comment>
<dbReference type="Proteomes" id="UP000266841">
    <property type="component" value="Unassembled WGS sequence"/>
</dbReference>
<dbReference type="EMBL" id="AGNL01043398">
    <property type="protein sequence ID" value="EJK50585.1"/>
    <property type="molecule type" value="Genomic_DNA"/>
</dbReference>
<protein>
    <recommendedName>
        <fullName evidence="7">MPN domain-containing protein</fullName>
    </recommendedName>
</protein>
<dbReference type="Gene3D" id="3.40.140.10">
    <property type="entry name" value="Cytidine Deaminase, domain 2"/>
    <property type="match status" value="1"/>
</dbReference>
<feature type="compositionally biased region" description="Basic and acidic residues" evidence="2">
    <location>
        <begin position="328"/>
        <end position="340"/>
    </location>
</feature>
<dbReference type="AlphaFoldDB" id="K0RBL2"/>